<evidence type="ECO:0000313" key="3">
    <source>
        <dbReference type="EMBL" id="MEM5285436.1"/>
    </source>
</evidence>
<dbReference type="Proteomes" id="UP001494588">
    <property type="component" value="Unassembled WGS sequence"/>
</dbReference>
<proteinExistence type="inferred from homology"/>
<keyword evidence="2" id="KW-0378">Hydrolase</keyword>
<reference evidence="3 4" key="1">
    <citation type="submission" date="2024-01" db="EMBL/GenBank/DDBJ databases">
        <title>The diversity of rhizobia nodulating Mimosa spp. in eleven states of Brazil covering several biomes is determined by host plant, location, and edaphic factors.</title>
        <authorList>
            <person name="Rouws L."/>
            <person name="Barauna A."/>
            <person name="Beukes C."/>
            <person name="De Faria S.M."/>
            <person name="Gross E."/>
            <person name="Dos Reis Junior F.B."/>
            <person name="Simon M."/>
            <person name="Maluk M."/>
            <person name="Odee D.W."/>
            <person name="Kenicer G."/>
            <person name="Young J.P.W."/>
            <person name="Reis V.M."/>
            <person name="Zilli J."/>
            <person name="James E.K."/>
        </authorList>
    </citation>
    <scope>NUCLEOTIDE SEQUENCE [LARGE SCALE GENOMIC DNA]</scope>
    <source>
        <strain evidence="3 4">JPY77</strain>
    </source>
</reference>
<name>A0ABU9Q7N2_9BURK</name>
<dbReference type="InterPro" id="IPR050563">
    <property type="entry name" value="4-hydroxybenzoyl-CoA_TE"/>
</dbReference>
<evidence type="ECO:0000256" key="1">
    <source>
        <dbReference type="ARBA" id="ARBA00005953"/>
    </source>
</evidence>
<comment type="similarity">
    <text evidence="1">Belongs to the 4-hydroxybenzoyl-CoA thioesterase family.</text>
</comment>
<dbReference type="InterPro" id="IPR029069">
    <property type="entry name" value="HotDog_dom_sf"/>
</dbReference>
<dbReference type="CDD" id="cd00586">
    <property type="entry name" value="4HBT"/>
    <property type="match status" value="1"/>
</dbReference>
<dbReference type="PANTHER" id="PTHR31793:SF27">
    <property type="entry name" value="NOVEL THIOESTERASE SUPERFAMILY DOMAIN AND SAPOSIN A-TYPE DOMAIN CONTAINING PROTEIN (0610012H03RIK)"/>
    <property type="match status" value="1"/>
</dbReference>
<dbReference type="Gene3D" id="3.10.129.10">
    <property type="entry name" value="Hotdog Thioesterase"/>
    <property type="match status" value="1"/>
</dbReference>
<dbReference type="SUPFAM" id="SSF54637">
    <property type="entry name" value="Thioesterase/thiol ester dehydrase-isomerase"/>
    <property type="match status" value="1"/>
</dbReference>
<evidence type="ECO:0000313" key="4">
    <source>
        <dbReference type="Proteomes" id="UP001494588"/>
    </source>
</evidence>
<dbReference type="EMBL" id="JAZHGC010000005">
    <property type="protein sequence ID" value="MEM5285436.1"/>
    <property type="molecule type" value="Genomic_DNA"/>
</dbReference>
<accession>A0ABU9Q7N2</accession>
<gene>
    <name evidence="3" type="ORF">V4C55_06945</name>
</gene>
<dbReference type="Pfam" id="PF13279">
    <property type="entry name" value="4HBT_2"/>
    <property type="match status" value="1"/>
</dbReference>
<sequence>MTAFDADAPPFTRRTIAQRDAFRFWTEEKLRNADTDQFRHVNNAVIATFFEAARMEIFAPPAIRKWMNGANLAVVRLLIEFSAEVHFPGDVSVGSTVVEVGQTSFRVQQGLFSGADESSSATAEAVCVFVHGDTGRPVPVAPELHAYLLAHRGDVTEIVQ</sequence>
<keyword evidence="4" id="KW-1185">Reference proteome</keyword>
<organism evidence="3 4">
    <name type="scientific">Paraburkholderia sabiae</name>
    <dbReference type="NCBI Taxonomy" id="273251"/>
    <lineage>
        <taxon>Bacteria</taxon>
        <taxon>Pseudomonadati</taxon>
        <taxon>Pseudomonadota</taxon>
        <taxon>Betaproteobacteria</taxon>
        <taxon>Burkholderiales</taxon>
        <taxon>Burkholderiaceae</taxon>
        <taxon>Paraburkholderia</taxon>
    </lineage>
</organism>
<dbReference type="PANTHER" id="PTHR31793">
    <property type="entry name" value="4-HYDROXYBENZOYL-COA THIOESTERASE FAMILY MEMBER"/>
    <property type="match status" value="1"/>
</dbReference>
<protein>
    <submittedName>
        <fullName evidence="3">Thioesterase family protein</fullName>
    </submittedName>
</protein>
<evidence type="ECO:0000256" key="2">
    <source>
        <dbReference type="ARBA" id="ARBA00022801"/>
    </source>
</evidence>
<comment type="caution">
    <text evidence="3">The sequence shown here is derived from an EMBL/GenBank/DDBJ whole genome shotgun (WGS) entry which is preliminary data.</text>
</comment>
<dbReference type="RefSeq" id="WP_201649751.1">
    <property type="nucleotide sequence ID" value="NZ_CAJHCS010000006.1"/>
</dbReference>